<organism evidence="10 11">
    <name type="scientific">Altererythrobacter arenosus</name>
    <dbReference type="NCBI Taxonomy" id="3032592"/>
    <lineage>
        <taxon>Bacteria</taxon>
        <taxon>Pseudomonadati</taxon>
        <taxon>Pseudomonadota</taxon>
        <taxon>Alphaproteobacteria</taxon>
        <taxon>Sphingomonadales</taxon>
        <taxon>Erythrobacteraceae</taxon>
        <taxon>Altererythrobacter</taxon>
    </lineage>
</organism>
<evidence type="ECO:0000313" key="11">
    <source>
        <dbReference type="Proteomes" id="UP001215827"/>
    </source>
</evidence>
<evidence type="ECO:0000256" key="1">
    <source>
        <dbReference type="ARBA" id="ARBA00022553"/>
    </source>
</evidence>
<dbReference type="InterPro" id="IPR001867">
    <property type="entry name" value="OmpR/PhoB-type_DNA-bd"/>
</dbReference>
<evidence type="ECO:0000256" key="6">
    <source>
        <dbReference type="PROSITE-ProRule" id="PRU00169"/>
    </source>
</evidence>
<evidence type="ECO:0000259" key="8">
    <source>
        <dbReference type="PROSITE" id="PS50110"/>
    </source>
</evidence>
<reference evidence="10 11" key="1">
    <citation type="submission" date="2023-03" db="EMBL/GenBank/DDBJ databases">
        <title>Altererythrobacter sp. CAU 1644 isolated from sand.</title>
        <authorList>
            <person name="Kim W."/>
        </authorList>
    </citation>
    <scope>NUCLEOTIDE SEQUENCE [LARGE SCALE GENOMIC DNA]</scope>
    <source>
        <strain evidence="10 11">CAU 1644</strain>
    </source>
</reference>
<dbReference type="InterPro" id="IPR036388">
    <property type="entry name" value="WH-like_DNA-bd_sf"/>
</dbReference>
<dbReference type="PROSITE" id="PS50110">
    <property type="entry name" value="RESPONSE_REGULATORY"/>
    <property type="match status" value="1"/>
</dbReference>
<sequence>MDEDWSIRVLLIEDDFDVAEGLSEYLETHEVEVDFSYSLGDARRCLSETDPDIILLDVELPDGDGIAFCRAIADEGHLPAPVLFLTARSHLDDRLAGFAAGGLDYIVKPFEPAELLARIRAALRRTATKRLDDRLDAGEYALNRTTGLLRRADREMHLQKSGLRIIGALMEASPGTVGRERLNALLWGDDTPDSDPLRAHIHALRRALKEALGSDPIRTVRGLGYRWQGDA</sequence>
<evidence type="ECO:0000256" key="7">
    <source>
        <dbReference type="PROSITE-ProRule" id="PRU01091"/>
    </source>
</evidence>
<keyword evidence="2" id="KW-0902">Two-component regulatory system</keyword>
<evidence type="ECO:0000256" key="2">
    <source>
        <dbReference type="ARBA" id="ARBA00023012"/>
    </source>
</evidence>
<dbReference type="Pfam" id="PF00486">
    <property type="entry name" value="Trans_reg_C"/>
    <property type="match status" value="1"/>
</dbReference>
<evidence type="ECO:0000256" key="5">
    <source>
        <dbReference type="ARBA" id="ARBA00023163"/>
    </source>
</evidence>
<keyword evidence="1 6" id="KW-0597">Phosphoprotein</keyword>
<dbReference type="EMBL" id="CP121106">
    <property type="protein sequence ID" value="WFL77790.1"/>
    <property type="molecule type" value="Genomic_DNA"/>
</dbReference>
<feature type="domain" description="Response regulatory" evidence="8">
    <location>
        <begin position="8"/>
        <end position="123"/>
    </location>
</feature>
<dbReference type="SUPFAM" id="SSF52172">
    <property type="entry name" value="CheY-like"/>
    <property type="match status" value="1"/>
</dbReference>
<accession>A0ABY8FS12</accession>
<evidence type="ECO:0000256" key="4">
    <source>
        <dbReference type="ARBA" id="ARBA00023125"/>
    </source>
</evidence>
<dbReference type="Pfam" id="PF00072">
    <property type="entry name" value="Response_reg"/>
    <property type="match status" value="1"/>
</dbReference>
<keyword evidence="5" id="KW-0804">Transcription</keyword>
<dbReference type="Gene3D" id="6.10.250.690">
    <property type="match status" value="1"/>
</dbReference>
<keyword evidence="3" id="KW-0805">Transcription regulation</keyword>
<dbReference type="RefSeq" id="WP_278016482.1">
    <property type="nucleotide sequence ID" value="NZ_CP121106.1"/>
</dbReference>
<dbReference type="Gene3D" id="1.10.10.10">
    <property type="entry name" value="Winged helix-like DNA-binding domain superfamily/Winged helix DNA-binding domain"/>
    <property type="match status" value="1"/>
</dbReference>
<dbReference type="PANTHER" id="PTHR48111">
    <property type="entry name" value="REGULATOR OF RPOS"/>
    <property type="match status" value="1"/>
</dbReference>
<evidence type="ECO:0000259" key="9">
    <source>
        <dbReference type="PROSITE" id="PS51755"/>
    </source>
</evidence>
<proteinExistence type="predicted"/>
<dbReference type="SUPFAM" id="SSF46894">
    <property type="entry name" value="C-terminal effector domain of the bipartite response regulators"/>
    <property type="match status" value="1"/>
</dbReference>
<feature type="modified residue" description="4-aspartylphosphate" evidence="6">
    <location>
        <position position="57"/>
    </location>
</feature>
<name>A0ABY8FS12_9SPHN</name>
<dbReference type="CDD" id="cd00383">
    <property type="entry name" value="trans_reg_C"/>
    <property type="match status" value="1"/>
</dbReference>
<dbReference type="InterPro" id="IPR039420">
    <property type="entry name" value="WalR-like"/>
</dbReference>
<evidence type="ECO:0000256" key="3">
    <source>
        <dbReference type="ARBA" id="ARBA00023015"/>
    </source>
</evidence>
<evidence type="ECO:0000313" key="10">
    <source>
        <dbReference type="EMBL" id="WFL77790.1"/>
    </source>
</evidence>
<protein>
    <submittedName>
        <fullName evidence="10">Response regulator transcription factor</fullName>
    </submittedName>
</protein>
<dbReference type="SMART" id="SM00862">
    <property type="entry name" value="Trans_reg_C"/>
    <property type="match status" value="1"/>
</dbReference>
<gene>
    <name evidence="10" type="ORF">P7228_01595</name>
</gene>
<dbReference type="InterPro" id="IPR016032">
    <property type="entry name" value="Sig_transdc_resp-reg_C-effctor"/>
</dbReference>
<feature type="DNA-binding region" description="OmpR/PhoB-type" evidence="7">
    <location>
        <begin position="132"/>
        <end position="229"/>
    </location>
</feature>
<dbReference type="Gene3D" id="3.40.50.2300">
    <property type="match status" value="1"/>
</dbReference>
<dbReference type="InterPro" id="IPR011006">
    <property type="entry name" value="CheY-like_superfamily"/>
</dbReference>
<dbReference type="PROSITE" id="PS51755">
    <property type="entry name" value="OMPR_PHOB"/>
    <property type="match status" value="1"/>
</dbReference>
<dbReference type="Proteomes" id="UP001215827">
    <property type="component" value="Chromosome"/>
</dbReference>
<keyword evidence="11" id="KW-1185">Reference proteome</keyword>
<dbReference type="InterPro" id="IPR001789">
    <property type="entry name" value="Sig_transdc_resp-reg_receiver"/>
</dbReference>
<dbReference type="PANTHER" id="PTHR48111:SF22">
    <property type="entry name" value="REGULATOR OF RPOS"/>
    <property type="match status" value="1"/>
</dbReference>
<dbReference type="SMART" id="SM00448">
    <property type="entry name" value="REC"/>
    <property type="match status" value="1"/>
</dbReference>
<keyword evidence="4 7" id="KW-0238">DNA-binding</keyword>
<feature type="domain" description="OmpR/PhoB-type" evidence="9">
    <location>
        <begin position="132"/>
        <end position="229"/>
    </location>
</feature>